<evidence type="ECO:0000256" key="1">
    <source>
        <dbReference type="ARBA" id="ARBA00022729"/>
    </source>
</evidence>
<dbReference type="PANTHER" id="PTHR35037:SF3">
    <property type="entry name" value="C-TERMINAL REGION OF AIDA-LIKE PROTEIN"/>
    <property type="match status" value="1"/>
</dbReference>
<evidence type="ECO:0000313" key="3">
    <source>
        <dbReference type="Proteomes" id="UP001079430"/>
    </source>
</evidence>
<dbReference type="InterPro" id="IPR011050">
    <property type="entry name" value="Pectin_lyase_fold/virulence"/>
</dbReference>
<dbReference type="EMBL" id="JAPVOI010000006">
    <property type="protein sequence ID" value="MCZ4094705.1"/>
    <property type="molecule type" value="Genomic_DNA"/>
</dbReference>
<dbReference type="Proteomes" id="UP001079430">
    <property type="component" value="Unassembled WGS sequence"/>
</dbReference>
<keyword evidence="1" id="KW-0732">Signal</keyword>
<dbReference type="SUPFAM" id="SSF51126">
    <property type="entry name" value="Pectin lyase-like"/>
    <property type="match status" value="2"/>
</dbReference>
<evidence type="ECO:0000313" key="2">
    <source>
        <dbReference type="EMBL" id="MCZ4094705.1"/>
    </source>
</evidence>
<name>A0ABT4KRV8_9HYPH</name>
<comment type="caution">
    <text evidence="2">The sequence shown here is derived from an EMBL/GenBank/DDBJ whole genome shotgun (WGS) entry which is preliminary data.</text>
</comment>
<keyword evidence="3" id="KW-1185">Reference proteome</keyword>
<dbReference type="RefSeq" id="WP_269286885.1">
    <property type="nucleotide sequence ID" value="NZ_JAPVOI010000006.1"/>
</dbReference>
<dbReference type="InterPro" id="IPR051551">
    <property type="entry name" value="Autotransporter_adhesion"/>
</dbReference>
<reference evidence="2" key="1">
    <citation type="submission" date="2022-10" db="EMBL/GenBank/DDBJ databases">
        <title>Whole genome sequencing of three plant growth promoting bacteria isolated from Vachellia tortilis subsp. raddiana in Morocco.</title>
        <authorList>
            <person name="Hnini M."/>
            <person name="Zouagui R."/>
            <person name="Zouagui H."/>
            <person name="Chemao Elfihri M.-W."/>
            <person name="Ibrahimi A."/>
            <person name="Sbabou L."/>
            <person name="Aurag J."/>
        </authorList>
    </citation>
    <scope>NUCLEOTIDE SEQUENCE</scope>
    <source>
        <strain evidence="2">LMR678</strain>
    </source>
</reference>
<sequence>MIAGAGGFTKTGSGALILSGNNTYAGATTVSAGSLIVDGDQTTATGPTAIGSGATLGGRGIVGGDVTITDGATLSPGNVDGTPGALTIAGNLTLSGGSTLNYSFGEANVAGGALNDLTVVGGDLVLDGTLNVSVAPGGSFGPGIYRVFSYSGSLTNNGLSVGTIPSAGYFVQTAIAGQVNLVNTAGLTLNYWDGGGARFDGNVGGGDGIWQTSAGNDNWADSTGMVNAPFSGRLVRDLRRRARHGDRRQQPRPGRSLGHAVHDRWLCDRGGALGLVGPVSTIRVGDGTSAGAGIVATIASDLTGNTRLAKTDLGTLVLTGANSYTGGTEINGGTLQVSADANLGDTAGALTFNGGTLRTTASFTTGRSIELAGQGTILTDTGTALTLNGAFSGNGKFVKGGGGTAILSSDASGFGGTTSVERRNAVGNRQSLW</sequence>
<proteinExistence type="predicted"/>
<gene>
    <name evidence="2" type="ORF">O3W52_34015</name>
</gene>
<dbReference type="InterPro" id="IPR013425">
    <property type="entry name" value="Autotrns_rpt"/>
</dbReference>
<protein>
    <submittedName>
        <fullName evidence="2">Autotransporter-associated beta strand repeat-containing protein</fullName>
    </submittedName>
</protein>
<dbReference type="PANTHER" id="PTHR35037">
    <property type="entry name" value="C-TERMINAL REGION OF AIDA-LIKE PROTEIN"/>
    <property type="match status" value="1"/>
</dbReference>
<dbReference type="NCBIfam" id="TIGR02601">
    <property type="entry name" value="autotrns_rpt"/>
    <property type="match status" value="2"/>
</dbReference>
<dbReference type="Pfam" id="PF12951">
    <property type="entry name" value="PATR"/>
    <property type="match status" value="3"/>
</dbReference>
<organism evidence="2 3">
    <name type="scientific">Sinorhizobium psoraleae</name>
    <dbReference type="NCBI Taxonomy" id="520838"/>
    <lineage>
        <taxon>Bacteria</taxon>
        <taxon>Pseudomonadati</taxon>
        <taxon>Pseudomonadota</taxon>
        <taxon>Alphaproteobacteria</taxon>
        <taxon>Hyphomicrobiales</taxon>
        <taxon>Rhizobiaceae</taxon>
        <taxon>Sinorhizobium/Ensifer group</taxon>
        <taxon>Sinorhizobium</taxon>
    </lineage>
</organism>
<accession>A0ABT4KRV8</accession>